<comment type="caution">
    <text evidence="2">The sequence shown here is derived from an EMBL/GenBank/DDBJ whole genome shotgun (WGS) entry which is preliminary data.</text>
</comment>
<protein>
    <submittedName>
        <fullName evidence="2">CRISPR system Cascade subunit CasB</fullName>
    </submittedName>
</protein>
<dbReference type="Proteomes" id="UP000528322">
    <property type="component" value="Unassembled WGS sequence"/>
</dbReference>
<proteinExistence type="predicted"/>
<dbReference type="CDD" id="cd09731">
    <property type="entry name" value="Cse2_I-E"/>
    <property type="match status" value="1"/>
</dbReference>
<dbReference type="AlphaFoldDB" id="A0A7W8DGD3"/>
<name>A0A7W8DGD3_9BACT</name>
<accession>A0A7W8DGD3</accession>
<feature type="region of interest" description="Disordered" evidence="1">
    <location>
        <begin position="64"/>
        <end position="89"/>
    </location>
</feature>
<evidence type="ECO:0000313" key="2">
    <source>
        <dbReference type="EMBL" id="MBB5021287.1"/>
    </source>
</evidence>
<dbReference type="Gene3D" id="1.10.520.40">
    <property type="entry name" value="CRISPR-associated protein Cse2"/>
    <property type="match status" value="1"/>
</dbReference>
<dbReference type="Pfam" id="PF09485">
    <property type="entry name" value="CRISPR_Cse2"/>
    <property type="match status" value="1"/>
</dbReference>
<sequence length="165" mass="18957">MSSLLERLRKRKDDRGIMANLRCILTPNKRHRAWPALNRLGIAVDDEVAAFIAGLYAMHPEETSTGNLGTACRSIESSRDERRGEDSKLTPTERRFQLLITAESGEELNSRVLRILMLAKSQGVAINYERLLYDLREWPHKRQRVQNEWAREFWAPGAEPLEEGA</sequence>
<gene>
    <name evidence="2" type="ORF">HNR37_000596</name>
</gene>
<evidence type="ECO:0000313" key="3">
    <source>
        <dbReference type="Proteomes" id="UP000528322"/>
    </source>
</evidence>
<dbReference type="InterPro" id="IPR013382">
    <property type="entry name" value="CRISPR-assoc_prot_Cse2"/>
</dbReference>
<organism evidence="2 3">
    <name type="scientific">Desulfurispira natronophila</name>
    <dbReference type="NCBI Taxonomy" id="682562"/>
    <lineage>
        <taxon>Bacteria</taxon>
        <taxon>Pseudomonadati</taxon>
        <taxon>Chrysiogenota</taxon>
        <taxon>Chrysiogenia</taxon>
        <taxon>Chrysiogenales</taxon>
        <taxon>Chrysiogenaceae</taxon>
        <taxon>Desulfurispira</taxon>
    </lineage>
</organism>
<reference evidence="2 3" key="1">
    <citation type="submission" date="2020-08" db="EMBL/GenBank/DDBJ databases">
        <title>Genomic Encyclopedia of Type Strains, Phase IV (KMG-IV): sequencing the most valuable type-strain genomes for metagenomic binning, comparative biology and taxonomic classification.</title>
        <authorList>
            <person name="Goeker M."/>
        </authorList>
    </citation>
    <scope>NUCLEOTIDE SEQUENCE [LARGE SCALE GENOMIC DNA]</scope>
    <source>
        <strain evidence="2 3">DSM 22071</strain>
    </source>
</reference>
<dbReference type="InterPro" id="IPR038287">
    <property type="entry name" value="Cse2_sf"/>
</dbReference>
<keyword evidence="3" id="KW-1185">Reference proteome</keyword>
<evidence type="ECO:0000256" key="1">
    <source>
        <dbReference type="SAM" id="MobiDB-lite"/>
    </source>
</evidence>
<feature type="compositionally biased region" description="Basic and acidic residues" evidence="1">
    <location>
        <begin position="76"/>
        <end position="89"/>
    </location>
</feature>
<dbReference type="NCBIfam" id="TIGR02548">
    <property type="entry name" value="casB_cse2"/>
    <property type="match status" value="1"/>
</dbReference>
<dbReference type="RefSeq" id="WP_183729716.1">
    <property type="nucleotide sequence ID" value="NZ_JACHID010000003.1"/>
</dbReference>
<dbReference type="EMBL" id="JACHID010000003">
    <property type="protein sequence ID" value="MBB5021287.1"/>
    <property type="molecule type" value="Genomic_DNA"/>
</dbReference>